<dbReference type="Proteomes" id="UP000294855">
    <property type="component" value="Unassembled WGS sequence"/>
</dbReference>
<dbReference type="RefSeq" id="WP_133516637.1">
    <property type="nucleotide sequence ID" value="NZ_JAHDUW010000001.1"/>
</dbReference>
<keyword evidence="1" id="KW-0812">Transmembrane</keyword>
<name>A0A484F7F3_9EURY</name>
<evidence type="ECO:0000256" key="1">
    <source>
        <dbReference type="SAM" id="Phobius"/>
    </source>
</evidence>
<accession>A0A484F7F3</accession>
<sequence>MKAYRLLIEIMFFVCLSSFFISYCLYKQQNSFWLTVLLGIFASGFVLLIDGIINFLVIRRKTLSQIYIKFNEFYWIQRDFLIYSSTAGGGKLKPVKILKINPKIFEPNNVRNNIYELKKMGYELNELFKNIESFKFEKINKILKEIEDLLSIFQKKLDEKDEYIKLCHVTYPTLSDEYINEMRSFYEDGTEDLEIILCKLEDLAEKYLQIPKIIENVEHDEI</sequence>
<keyword evidence="1" id="KW-1133">Transmembrane helix</keyword>
<proteinExistence type="predicted"/>
<organism evidence="2 3">
    <name type="scientific">Methanimicrococcus blatticola</name>
    <dbReference type="NCBI Taxonomy" id="91560"/>
    <lineage>
        <taxon>Archaea</taxon>
        <taxon>Methanobacteriati</taxon>
        <taxon>Methanobacteriota</taxon>
        <taxon>Stenosarchaea group</taxon>
        <taxon>Methanomicrobia</taxon>
        <taxon>Methanosarcinales</taxon>
        <taxon>Methanosarcinaceae</taxon>
        <taxon>Methanimicrococcus</taxon>
    </lineage>
</organism>
<feature type="transmembrane region" description="Helical" evidence="1">
    <location>
        <begin position="32"/>
        <end position="57"/>
    </location>
</feature>
<feature type="transmembrane region" description="Helical" evidence="1">
    <location>
        <begin position="7"/>
        <end position="26"/>
    </location>
</feature>
<dbReference type="EMBL" id="SNYS01000005">
    <property type="protein sequence ID" value="TDQ71055.1"/>
    <property type="molecule type" value="Genomic_DNA"/>
</dbReference>
<reference evidence="2 3" key="1">
    <citation type="submission" date="2019-03" db="EMBL/GenBank/DDBJ databases">
        <title>Genomic Encyclopedia of Type Strains, Phase IV (KMG-IV): sequencing the most valuable type-strain genomes for metagenomic binning, comparative biology and taxonomic classification.</title>
        <authorList>
            <person name="Goeker M."/>
        </authorList>
    </citation>
    <scope>NUCLEOTIDE SEQUENCE [LARGE SCALE GENOMIC DNA]</scope>
    <source>
        <strain evidence="2 3">DSM 13328</strain>
    </source>
</reference>
<keyword evidence="3" id="KW-1185">Reference proteome</keyword>
<dbReference type="AlphaFoldDB" id="A0A484F7F3"/>
<comment type="caution">
    <text evidence="2">The sequence shown here is derived from an EMBL/GenBank/DDBJ whole genome shotgun (WGS) entry which is preliminary data.</text>
</comment>
<protein>
    <recommendedName>
        <fullName evidence="4">5-bromo-4-chloroindolyl phosphate hydrolysis protein</fullName>
    </recommendedName>
</protein>
<keyword evidence="1" id="KW-0472">Membrane</keyword>
<gene>
    <name evidence="2" type="ORF">C7391_0154</name>
</gene>
<evidence type="ECO:0000313" key="3">
    <source>
        <dbReference type="Proteomes" id="UP000294855"/>
    </source>
</evidence>
<evidence type="ECO:0000313" key="2">
    <source>
        <dbReference type="EMBL" id="TDQ71055.1"/>
    </source>
</evidence>
<evidence type="ECO:0008006" key="4">
    <source>
        <dbReference type="Google" id="ProtNLM"/>
    </source>
</evidence>